<feature type="domain" description="PEP-utilising enzyme C-terminal" evidence="13">
    <location>
        <begin position="285"/>
        <end position="493"/>
    </location>
</feature>
<dbReference type="SUPFAM" id="SSF56059">
    <property type="entry name" value="Glutathione synthetase ATP-binding domain-like"/>
    <property type="match status" value="1"/>
</dbReference>
<protein>
    <recommendedName>
        <fullName evidence="3">pyruvate, phosphate dikinase</fullName>
        <ecNumber evidence="3">2.7.9.1</ecNumber>
    </recommendedName>
</protein>
<evidence type="ECO:0000256" key="6">
    <source>
        <dbReference type="ARBA" id="ARBA00022741"/>
    </source>
</evidence>
<reference evidence="14" key="1">
    <citation type="submission" date="2018-05" db="EMBL/GenBank/DDBJ databases">
        <authorList>
            <person name="Lanie J.A."/>
            <person name="Ng W.-L."/>
            <person name="Kazmierczak K.M."/>
            <person name="Andrzejewski T.M."/>
            <person name="Davidsen T.M."/>
            <person name="Wayne K.J."/>
            <person name="Tettelin H."/>
            <person name="Glass J.I."/>
            <person name="Rusch D."/>
            <person name="Podicherti R."/>
            <person name="Tsui H.-C.T."/>
            <person name="Winkler M.E."/>
        </authorList>
    </citation>
    <scope>NUCLEOTIDE SEQUENCE</scope>
</reference>
<evidence type="ECO:0000256" key="3">
    <source>
        <dbReference type="ARBA" id="ARBA00011994"/>
    </source>
</evidence>
<dbReference type="EC" id="2.7.9.1" evidence="3"/>
<evidence type="ECO:0000256" key="7">
    <source>
        <dbReference type="ARBA" id="ARBA00022777"/>
    </source>
</evidence>
<dbReference type="SUPFAM" id="SSF51621">
    <property type="entry name" value="Phosphoenolpyruvate/pyruvate domain"/>
    <property type="match status" value="1"/>
</dbReference>
<evidence type="ECO:0000256" key="9">
    <source>
        <dbReference type="ARBA" id="ARBA00022842"/>
    </source>
</evidence>
<evidence type="ECO:0000256" key="4">
    <source>
        <dbReference type="ARBA" id="ARBA00022679"/>
    </source>
</evidence>
<comment type="similarity">
    <text evidence="2">Belongs to the PEP-utilizing enzyme family.</text>
</comment>
<dbReference type="GO" id="GO:0046872">
    <property type="term" value="F:metal ion binding"/>
    <property type="evidence" value="ECO:0007669"/>
    <property type="project" value="UniProtKB-KW"/>
</dbReference>
<organism evidence="14">
    <name type="scientific">marine metagenome</name>
    <dbReference type="NCBI Taxonomy" id="408172"/>
    <lineage>
        <taxon>unclassified sequences</taxon>
        <taxon>metagenomes</taxon>
        <taxon>ecological metagenomes</taxon>
    </lineage>
</organism>
<dbReference type="InterPro" id="IPR000121">
    <property type="entry name" value="PEP_util_C"/>
</dbReference>
<evidence type="ECO:0000256" key="10">
    <source>
        <dbReference type="SAM" id="MobiDB-lite"/>
    </source>
</evidence>
<evidence type="ECO:0000313" key="14">
    <source>
        <dbReference type="EMBL" id="SVB48788.1"/>
    </source>
</evidence>
<proteinExistence type="inferred from homology"/>
<name>A0A382EDK0_9ZZZZ</name>
<dbReference type="Gene3D" id="3.20.20.60">
    <property type="entry name" value="Phosphoenolpyruvate-binding domains"/>
    <property type="match status" value="1"/>
</dbReference>
<dbReference type="InterPro" id="IPR036637">
    <property type="entry name" value="Phosphohistidine_dom_sf"/>
</dbReference>
<feature type="domain" description="Pyruvate phosphate dikinase AMP/ATP-binding" evidence="12">
    <location>
        <begin position="62"/>
        <end position="116"/>
    </location>
</feature>
<feature type="domain" description="PEP-utilising enzyme mobile" evidence="11">
    <location>
        <begin position="182"/>
        <end position="264"/>
    </location>
</feature>
<keyword evidence="8" id="KW-0067">ATP-binding</keyword>
<keyword evidence="6" id="KW-0547">Nucleotide-binding</keyword>
<keyword evidence="5" id="KW-0479">Metal-binding</keyword>
<dbReference type="Pfam" id="PF01326">
    <property type="entry name" value="PPDK_N"/>
    <property type="match status" value="1"/>
</dbReference>
<dbReference type="InterPro" id="IPR008279">
    <property type="entry name" value="PEP-util_enz_mobile_dom"/>
</dbReference>
<dbReference type="AlphaFoldDB" id="A0A382EDK0"/>
<feature type="region of interest" description="Disordered" evidence="10">
    <location>
        <begin position="1"/>
        <end position="20"/>
    </location>
</feature>
<accession>A0A382EDK0</accession>
<evidence type="ECO:0000256" key="8">
    <source>
        <dbReference type="ARBA" id="ARBA00022840"/>
    </source>
</evidence>
<dbReference type="SUPFAM" id="SSF52009">
    <property type="entry name" value="Phosphohistidine domain"/>
    <property type="match status" value="1"/>
</dbReference>
<dbReference type="Pfam" id="PF00391">
    <property type="entry name" value="PEP-utilizers"/>
    <property type="match status" value="1"/>
</dbReference>
<dbReference type="PANTHER" id="PTHR22931">
    <property type="entry name" value="PHOSPHOENOLPYRUVATE DIKINASE-RELATED"/>
    <property type="match status" value="1"/>
</dbReference>
<dbReference type="PANTHER" id="PTHR22931:SF9">
    <property type="entry name" value="PYRUVATE, PHOSPHATE DIKINASE 1, CHLOROPLASTIC"/>
    <property type="match status" value="1"/>
</dbReference>
<feature type="non-terminal residue" evidence="14">
    <location>
        <position position="493"/>
    </location>
</feature>
<dbReference type="GO" id="GO:0050242">
    <property type="term" value="F:pyruvate, phosphate dikinase activity"/>
    <property type="evidence" value="ECO:0007669"/>
    <property type="project" value="UniProtKB-EC"/>
</dbReference>
<sequence length="493" mass="55020">MVYGNISEDSGTGVAMSRNASNGKNELEGDFLMNAQGEDVVAGIRMTEPISELKTRLPEVYNQFREIARKLEMHYRNMQDMEFTIERGTLWVLQTRDGKRTAQAEVKIAVEMVEEELITRKEAVYRVKPEQVDFFLHPQLDAGAMKEAKKIASGLNVSPGAAVGMVAFDADTAERWAKQEGKQVIMARPETKPDDVHGMLAAEGILTSKGGRPSHAALVARQFGKPAVVGVSELELDLIARKMVVSDSIIIEEGDWISLDGTLGEVYLGQFPTVVPDIKNPGLIKLLSWTDEIRKLGVWANAGYPRDAQGAREYGAEGIGICRTEHMFFEAERMPIVQRMIMARHTLERKEALDQLLPLQRGDFEGLFRAMDGHPVIIRLIDPPLHEFLPSFEELVQGLADLKVRTQHFHTLSEIDSALAEIRVKQDYLEQVEALREQNPMLGTRGVRLGILIPELTQMQVRAIFEAACICSKDGVDVQPEVMIPLTSHVNEL</sequence>
<dbReference type="Gene3D" id="1.10.189.10">
    <property type="entry name" value="Pyruvate Phosphate Dikinase, domain 2"/>
    <property type="match status" value="1"/>
</dbReference>
<evidence type="ECO:0000259" key="11">
    <source>
        <dbReference type="Pfam" id="PF00391"/>
    </source>
</evidence>
<dbReference type="Pfam" id="PF02896">
    <property type="entry name" value="PEP-utilizers_C"/>
    <property type="match status" value="1"/>
</dbReference>
<dbReference type="Gene3D" id="3.30.470.20">
    <property type="entry name" value="ATP-grasp fold, B domain"/>
    <property type="match status" value="1"/>
</dbReference>
<keyword evidence="9" id="KW-0460">Magnesium</keyword>
<keyword evidence="7" id="KW-0418">Kinase</keyword>
<comment type="cofactor">
    <cofactor evidence="1">
        <name>Mg(2+)</name>
        <dbReference type="ChEBI" id="CHEBI:18420"/>
    </cofactor>
</comment>
<dbReference type="EMBL" id="UINC01043981">
    <property type="protein sequence ID" value="SVB48788.1"/>
    <property type="molecule type" value="Genomic_DNA"/>
</dbReference>
<dbReference type="GO" id="GO:0016301">
    <property type="term" value="F:kinase activity"/>
    <property type="evidence" value="ECO:0007669"/>
    <property type="project" value="UniProtKB-KW"/>
</dbReference>
<evidence type="ECO:0000259" key="13">
    <source>
        <dbReference type="Pfam" id="PF02896"/>
    </source>
</evidence>
<dbReference type="GO" id="GO:0005524">
    <property type="term" value="F:ATP binding"/>
    <property type="evidence" value="ECO:0007669"/>
    <property type="project" value="UniProtKB-KW"/>
</dbReference>
<gene>
    <name evidence="14" type="ORF">METZ01_LOCUS201642</name>
</gene>
<keyword evidence="4" id="KW-0808">Transferase</keyword>
<dbReference type="InterPro" id="IPR002192">
    <property type="entry name" value="PPDK_AMP/ATP-bd"/>
</dbReference>
<evidence type="ECO:0000259" key="12">
    <source>
        <dbReference type="Pfam" id="PF01326"/>
    </source>
</evidence>
<dbReference type="InterPro" id="IPR015813">
    <property type="entry name" value="Pyrv/PenolPyrv_kinase-like_dom"/>
</dbReference>
<dbReference type="InterPro" id="IPR010121">
    <property type="entry name" value="Pyruvate_phosphate_dikinase"/>
</dbReference>
<evidence type="ECO:0000256" key="1">
    <source>
        <dbReference type="ARBA" id="ARBA00001946"/>
    </source>
</evidence>
<evidence type="ECO:0000256" key="5">
    <source>
        <dbReference type="ARBA" id="ARBA00022723"/>
    </source>
</evidence>
<evidence type="ECO:0000256" key="2">
    <source>
        <dbReference type="ARBA" id="ARBA00007837"/>
    </source>
</evidence>
<dbReference type="Gene3D" id="3.50.30.10">
    <property type="entry name" value="Phosphohistidine domain"/>
    <property type="match status" value="1"/>
</dbReference>
<dbReference type="InterPro" id="IPR040442">
    <property type="entry name" value="Pyrv_kinase-like_dom_sf"/>
</dbReference>